<keyword evidence="10" id="KW-1185">Reference proteome</keyword>
<dbReference type="RefSeq" id="WP_342757366.1">
    <property type="nucleotide sequence ID" value="NZ_CP146256.1"/>
</dbReference>
<name>A0ABZ3EVB4_9FIRM</name>
<keyword evidence="5" id="KW-0521">NADP</keyword>
<dbReference type="InterPro" id="IPR016161">
    <property type="entry name" value="Ald_DH/histidinol_DH"/>
</dbReference>
<evidence type="ECO:0000256" key="3">
    <source>
        <dbReference type="ARBA" id="ARBA00010915"/>
    </source>
</evidence>
<comment type="pathway">
    <text evidence="2">Lipid metabolism; fatty acid reduction for biolumincescence.</text>
</comment>
<evidence type="ECO:0000256" key="6">
    <source>
        <dbReference type="ARBA" id="ARBA00023002"/>
    </source>
</evidence>
<dbReference type="InterPro" id="IPR008670">
    <property type="entry name" value="CoA_reduct_LuxC"/>
</dbReference>
<evidence type="ECO:0000256" key="2">
    <source>
        <dbReference type="ARBA" id="ARBA00004908"/>
    </source>
</evidence>
<dbReference type="EMBL" id="CP146256">
    <property type="protein sequence ID" value="XAH73765.1"/>
    <property type="molecule type" value="Genomic_DNA"/>
</dbReference>
<evidence type="ECO:0000256" key="7">
    <source>
        <dbReference type="ARBA" id="ARBA00023223"/>
    </source>
</evidence>
<evidence type="ECO:0000256" key="1">
    <source>
        <dbReference type="ARBA" id="ARBA00003277"/>
    </source>
</evidence>
<proteinExistence type="inferred from homology"/>
<dbReference type="Pfam" id="PF05893">
    <property type="entry name" value="LuxC"/>
    <property type="match status" value="1"/>
</dbReference>
<evidence type="ECO:0000313" key="9">
    <source>
        <dbReference type="EMBL" id="XAH73765.1"/>
    </source>
</evidence>
<organism evidence="9 10">
    <name type="scientific">Kineothrix sedimenti</name>
    <dbReference type="NCBI Taxonomy" id="3123317"/>
    <lineage>
        <taxon>Bacteria</taxon>
        <taxon>Bacillati</taxon>
        <taxon>Bacillota</taxon>
        <taxon>Clostridia</taxon>
        <taxon>Lachnospirales</taxon>
        <taxon>Lachnospiraceae</taxon>
        <taxon>Kineothrix</taxon>
    </lineage>
</organism>
<protein>
    <recommendedName>
        <fullName evidence="4">long-chain-fatty-acyl-CoA reductase</fullName>
        <ecNumber evidence="4">1.2.1.50</ecNumber>
    </recommendedName>
</protein>
<dbReference type="EC" id="1.2.1.50" evidence="4"/>
<evidence type="ECO:0000256" key="4">
    <source>
        <dbReference type="ARBA" id="ARBA00013020"/>
    </source>
</evidence>
<dbReference type="Gene3D" id="3.40.605.10">
    <property type="entry name" value="Aldehyde Dehydrogenase, Chain A, domain 1"/>
    <property type="match status" value="1"/>
</dbReference>
<accession>A0ABZ3EVB4</accession>
<reference evidence="9 10" key="1">
    <citation type="submission" date="2024-02" db="EMBL/GenBank/DDBJ databases">
        <title>Bacterial strain from lacustrine sediment.</title>
        <authorList>
            <person name="Petit C."/>
            <person name="Fadhlaoui K."/>
        </authorList>
    </citation>
    <scope>NUCLEOTIDE SEQUENCE [LARGE SCALE GENOMIC DNA]</scope>
    <source>
        <strain evidence="9 10">IPX-CK</strain>
    </source>
</reference>
<dbReference type="InterPro" id="IPR016162">
    <property type="entry name" value="Ald_DH_N"/>
</dbReference>
<evidence type="ECO:0000313" key="10">
    <source>
        <dbReference type="Proteomes" id="UP001451571"/>
    </source>
</evidence>
<comment type="catalytic activity">
    <reaction evidence="8">
        <text>a long-chain fatty aldehyde + NADP(+) + CoA = a long-chain fatty acyl-CoA + NADPH + H(+)</text>
        <dbReference type="Rhea" id="RHEA:15437"/>
        <dbReference type="ChEBI" id="CHEBI:15378"/>
        <dbReference type="ChEBI" id="CHEBI:17176"/>
        <dbReference type="ChEBI" id="CHEBI:57287"/>
        <dbReference type="ChEBI" id="CHEBI:57783"/>
        <dbReference type="ChEBI" id="CHEBI:58349"/>
        <dbReference type="ChEBI" id="CHEBI:83139"/>
        <dbReference type="EC" id="1.2.1.50"/>
    </reaction>
</comment>
<gene>
    <name evidence="9" type="ORF">V6984_20035</name>
</gene>
<comment type="function">
    <text evidence="1">LuxC is the fatty acid reductase enzyme responsible for synthesis of the aldehyde substrate for the luminescent reaction catalyzed by luciferase.</text>
</comment>
<evidence type="ECO:0000256" key="8">
    <source>
        <dbReference type="ARBA" id="ARBA00049412"/>
    </source>
</evidence>
<dbReference type="Proteomes" id="UP001451571">
    <property type="component" value="Chromosome"/>
</dbReference>
<dbReference type="SUPFAM" id="SSF53720">
    <property type="entry name" value="ALDH-like"/>
    <property type="match status" value="1"/>
</dbReference>
<evidence type="ECO:0000256" key="5">
    <source>
        <dbReference type="ARBA" id="ARBA00022857"/>
    </source>
</evidence>
<keyword evidence="7" id="KW-0455">Luminescence</keyword>
<sequence>MNDFGNIKFMLGTQDTLLDIRNQKPKSPFSDEIICFFDSLSKNIRNNKDSRSFSDVMTFGFWCRKKGILQYKEQYGDRLKATLGRGTTLHFAPSNVPVMFAYSMAAALLSGNNVIVRLSSKRSAQTDLIINGLKKTLNEFPEMKHRMVICCYEHDKAITDKMSQLCDLRIVWGGDETINEIRKSPLPPTALELSFRSRSSMAMIDAAIFRKIEETGDIVREFYNDTFLYDQNACSSPRIICWVGNQEDIRKAKERFWYEVSVFTRNRYYLEPALAVKKRETSFCLAANVPDVKIIADDNLIVRVELPHLMQEAWEYSVPGGFFIEINVEKVEEALPIFTAKCQTLSCLGFSHEKIAGLLVENQVSGIDRIVDFGHALDFSLTWDGIDLIENMIRKIKYYNKRVVG</sequence>
<comment type="similarity">
    <text evidence="3">Belongs to the LuxC family.</text>
</comment>
<keyword evidence="6" id="KW-0560">Oxidoreductase</keyword>